<dbReference type="CDD" id="cd00038">
    <property type="entry name" value="CAP_ED"/>
    <property type="match status" value="1"/>
</dbReference>
<dbReference type="SUPFAM" id="SSF46785">
    <property type="entry name" value="Winged helix' DNA-binding domain"/>
    <property type="match status" value="1"/>
</dbReference>
<dbReference type="InterPro" id="IPR000595">
    <property type="entry name" value="cNMP-bd_dom"/>
</dbReference>
<keyword evidence="3" id="KW-0804">Transcription</keyword>
<dbReference type="Pfam" id="PF00027">
    <property type="entry name" value="cNMP_binding"/>
    <property type="match status" value="1"/>
</dbReference>
<dbReference type="Pfam" id="PF13545">
    <property type="entry name" value="HTH_Crp_2"/>
    <property type="match status" value="1"/>
</dbReference>
<feature type="domain" description="HTH crp-type" evidence="5">
    <location>
        <begin position="152"/>
        <end position="219"/>
    </location>
</feature>
<dbReference type="InterPro" id="IPR036390">
    <property type="entry name" value="WH_DNA-bd_sf"/>
</dbReference>
<dbReference type="PROSITE" id="PS51063">
    <property type="entry name" value="HTH_CRP_2"/>
    <property type="match status" value="1"/>
</dbReference>
<keyword evidence="2" id="KW-0238">DNA-binding</keyword>
<dbReference type="Proteomes" id="UP000031631">
    <property type="component" value="Chromosome"/>
</dbReference>
<dbReference type="KEGG" id="tbn:TBH_C2144"/>
<dbReference type="InterPro" id="IPR012318">
    <property type="entry name" value="HTH_CRP"/>
</dbReference>
<dbReference type="InterPro" id="IPR014710">
    <property type="entry name" value="RmlC-like_jellyroll"/>
</dbReference>
<dbReference type="SUPFAM" id="SSF51206">
    <property type="entry name" value="cAMP-binding domain-like"/>
    <property type="match status" value="1"/>
</dbReference>
<dbReference type="PROSITE" id="PS50042">
    <property type="entry name" value="CNMP_BINDING_3"/>
    <property type="match status" value="1"/>
</dbReference>
<dbReference type="SMART" id="SM00419">
    <property type="entry name" value="HTH_CRP"/>
    <property type="match status" value="1"/>
</dbReference>
<reference evidence="6 7" key="1">
    <citation type="journal article" date="2014" name="PLoS ONE">
        <title>Physiological and genomic features of a novel sulfur-oxidizing gammaproteobacterium belonging to a previously uncultivated symbiotic lineage isolated from a hydrothermal vent.</title>
        <authorList>
            <person name="Nunoura T."/>
            <person name="Takaki Y."/>
            <person name="Kazama H."/>
            <person name="Kakuta J."/>
            <person name="Shimamura S."/>
            <person name="Makita H."/>
            <person name="Hirai M."/>
            <person name="Miyazaki M."/>
            <person name="Takai K."/>
        </authorList>
    </citation>
    <scope>NUCLEOTIDE SEQUENCE [LARGE SCALE GENOMIC DNA]</scope>
    <source>
        <strain evidence="6 7">Hiromi1</strain>
    </source>
</reference>
<evidence type="ECO:0000313" key="7">
    <source>
        <dbReference type="Proteomes" id="UP000031631"/>
    </source>
</evidence>
<dbReference type="GO" id="GO:0005829">
    <property type="term" value="C:cytosol"/>
    <property type="evidence" value="ECO:0007669"/>
    <property type="project" value="TreeGrafter"/>
</dbReference>
<accession>A0A7U6GK07</accession>
<protein>
    <submittedName>
        <fullName evidence="6">Crp/FNR family transcriptional regulator Dnr</fullName>
    </submittedName>
</protein>
<dbReference type="PANTHER" id="PTHR24567">
    <property type="entry name" value="CRP FAMILY TRANSCRIPTIONAL REGULATORY PROTEIN"/>
    <property type="match status" value="1"/>
</dbReference>
<dbReference type="EMBL" id="AP012273">
    <property type="protein sequence ID" value="BAO45056.1"/>
    <property type="molecule type" value="Genomic_DNA"/>
</dbReference>
<name>A0A7U6GK07_9GAMM</name>
<dbReference type="AlphaFoldDB" id="A0A7U6GK07"/>
<gene>
    <name evidence="6" type="ORF">TBH_C2144</name>
</gene>
<evidence type="ECO:0000256" key="2">
    <source>
        <dbReference type="ARBA" id="ARBA00023125"/>
    </source>
</evidence>
<dbReference type="InterPro" id="IPR036388">
    <property type="entry name" value="WH-like_DNA-bd_sf"/>
</dbReference>
<dbReference type="Gene3D" id="1.10.10.10">
    <property type="entry name" value="Winged helix-like DNA-binding domain superfamily/Winged helix DNA-binding domain"/>
    <property type="match status" value="1"/>
</dbReference>
<evidence type="ECO:0000256" key="3">
    <source>
        <dbReference type="ARBA" id="ARBA00023163"/>
    </source>
</evidence>
<evidence type="ECO:0000256" key="1">
    <source>
        <dbReference type="ARBA" id="ARBA00023015"/>
    </source>
</evidence>
<keyword evidence="7" id="KW-1185">Reference proteome</keyword>
<evidence type="ECO:0000259" key="5">
    <source>
        <dbReference type="PROSITE" id="PS51063"/>
    </source>
</evidence>
<dbReference type="GO" id="GO:0003677">
    <property type="term" value="F:DNA binding"/>
    <property type="evidence" value="ECO:0007669"/>
    <property type="project" value="UniProtKB-KW"/>
</dbReference>
<feature type="domain" description="Cyclic nucleotide-binding" evidence="4">
    <location>
        <begin position="17"/>
        <end position="138"/>
    </location>
</feature>
<dbReference type="GO" id="GO:0003700">
    <property type="term" value="F:DNA-binding transcription factor activity"/>
    <property type="evidence" value="ECO:0007669"/>
    <property type="project" value="TreeGrafter"/>
</dbReference>
<dbReference type="PANTHER" id="PTHR24567:SF68">
    <property type="entry name" value="DNA-BINDING TRANSCRIPTIONAL DUAL REGULATOR CRP"/>
    <property type="match status" value="1"/>
</dbReference>
<organism evidence="6 7">
    <name type="scientific">Thiolapillus brandeum</name>
    <dbReference type="NCBI Taxonomy" id="1076588"/>
    <lineage>
        <taxon>Bacteria</taxon>
        <taxon>Pseudomonadati</taxon>
        <taxon>Pseudomonadota</taxon>
        <taxon>Gammaproteobacteria</taxon>
        <taxon>Chromatiales</taxon>
        <taxon>Sedimenticolaceae</taxon>
        <taxon>Thiolapillus</taxon>
    </lineage>
</organism>
<dbReference type="SMART" id="SM00100">
    <property type="entry name" value="cNMP"/>
    <property type="match status" value="1"/>
</dbReference>
<proteinExistence type="predicted"/>
<dbReference type="InterPro" id="IPR018490">
    <property type="entry name" value="cNMP-bd_dom_sf"/>
</dbReference>
<sequence length="235" mass="26518">MKAGIIILREYLKNNMIFHRLTDIQFEEVLERAKMITLADGGVLFQQGDEFRRFYLVVSGHMKLFRLAPDGNEKVIELVDAGHTFAEALMFLEQPRYPVGAISLGETNLISIDARHFQEILKSSVDLCMALLGDMSFRLRSLVREIDDLSLHSATCRVAAFILARAPDHRDDFDLDIPKHVIASRISVKPETFSRIIKGLKSKEILEIKGSKVHLLDREALKEAADVCALPVDAM</sequence>
<evidence type="ECO:0000259" key="4">
    <source>
        <dbReference type="PROSITE" id="PS50042"/>
    </source>
</evidence>
<keyword evidence="1" id="KW-0805">Transcription regulation</keyword>
<dbReference type="InterPro" id="IPR050397">
    <property type="entry name" value="Env_Response_Regulators"/>
</dbReference>
<evidence type="ECO:0000313" key="6">
    <source>
        <dbReference type="EMBL" id="BAO45056.1"/>
    </source>
</evidence>
<dbReference type="Gene3D" id="2.60.120.10">
    <property type="entry name" value="Jelly Rolls"/>
    <property type="match status" value="1"/>
</dbReference>